<dbReference type="PROSITE" id="PS00018">
    <property type="entry name" value="EF_HAND_1"/>
    <property type="match status" value="3"/>
</dbReference>
<dbReference type="PROSITE" id="PS51257">
    <property type="entry name" value="PROKAR_LIPOPROTEIN"/>
    <property type="match status" value="1"/>
</dbReference>
<accession>A0A2U2JAS0</accession>
<feature type="domain" description="DUF7151" evidence="1">
    <location>
        <begin position="153"/>
        <end position="198"/>
    </location>
</feature>
<protein>
    <recommendedName>
        <fullName evidence="1">DUF7151 domain-containing protein</fullName>
    </recommendedName>
</protein>
<dbReference type="AlphaFoldDB" id="A0A2U2JAS0"/>
<dbReference type="InterPro" id="IPR055575">
    <property type="entry name" value="DUF7151"/>
</dbReference>
<evidence type="ECO:0000313" key="2">
    <source>
        <dbReference type="EMBL" id="PWG05439.1"/>
    </source>
</evidence>
<dbReference type="Proteomes" id="UP000245670">
    <property type="component" value="Unassembled WGS sequence"/>
</dbReference>
<proteinExistence type="predicted"/>
<dbReference type="InterPro" id="IPR018247">
    <property type="entry name" value="EF_Hand_1_Ca_BS"/>
</dbReference>
<feature type="domain" description="DUF7151" evidence="1">
    <location>
        <begin position="49"/>
        <end position="94"/>
    </location>
</feature>
<keyword evidence="3" id="KW-1185">Reference proteome</keyword>
<evidence type="ECO:0000259" key="1">
    <source>
        <dbReference type="Pfam" id="PF23657"/>
    </source>
</evidence>
<comment type="caution">
    <text evidence="2">The sequence shown here is derived from an EMBL/GenBank/DDBJ whole genome shotgun (WGS) entry which is preliminary data.</text>
</comment>
<evidence type="ECO:0000313" key="3">
    <source>
        <dbReference type="Proteomes" id="UP000245670"/>
    </source>
</evidence>
<sequence length="388" mass="41102">MAFIGKNVESTKTENKKMKNILLGLTIILFAGCEGKPGAIGETGATGLNSLVNITNQLPNENCENGGIKIDVGIDNNVNGTLDSNEILNTSYVCNGVDGNTSLTSVTTEAAGNNCDNGGVKIDSGIDANKNGVLDNNEITATAYICNGIDGINSLTKITNEAAGVNCETGGVKIDSGVDTNGNGILEDSEIVATAYACNGLDGNISLVNVTDEIAGENCENGGVKIESGIDNNGNGSLDKDEVTVTRFICNGLDGGFDEQIRLSIFSGDSGFATKGPPIIWKEFIDFDKRNYIGVDSIVFIPRLKADRSNNAVTVELYDLTNDRVINNTKISTNSTEIVTIKSPNIFSDLPEEKINLGIQISSENFVCESCFTGFFTGPTYLMLYRSN</sequence>
<dbReference type="Pfam" id="PF23657">
    <property type="entry name" value="DUF7151"/>
    <property type="match status" value="4"/>
</dbReference>
<name>A0A2U2JAS0_9FLAO</name>
<organism evidence="2 3">
    <name type="scientific">Polaribacter aquimarinus</name>
    <dbReference type="NCBI Taxonomy" id="2100726"/>
    <lineage>
        <taxon>Bacteria</taxon>
        <taxon>Pseudomonadati</taxon>
        <taxon>Bacteroidota</taxon>
        <taxon>Flavobacteriia</taxon>
        <taxon>Flavobacteriales</taxon>
        <taxon>Flavobacteriaceae</taxon>
    </lineage>
</organism>
<feature type="domain" description="DUF7151" evidence="1">
    <location>
        <begin position="102"/>
        <end position="146"/>
    </location>
</feature>
<feature type="domain" description="DUF7151" evidence="1">
    <location>
        <begin position="206"/>
        <end position="250"/>
    </location>
</feature>
<gene>
    <name evidence="2" type="ORF">DIS07_09425</name>
</gene>
<dbReference type="EMBL" id="QFFG01000003">
    <property type="protein sequence ID" value="PWG05439.1"/>
    <property type="molecule type" value="Genomic_DNA"/>
</dbReference>
<reference evidence="2 3" key="1">
    <citation type="submission" date="2018-05" db="EMBL/GenBank/DDBJ databases">
        <title>Polaribacter aquimarinus sp. nov., isolated from sediment in a sediment of sea.</title>
        <authorList>
            <person name="Lu D."/>
        </authorList>
    </citation>
    <scope>NUCLEOTIDE SEQUENCE [LARGE SCALE GENOMIC DNA]</scope>
    <source>
        <strain evidence="2 3">ZY113</strain>
    </source>
</reference>